<dbReference type="OrthoDB" id="1076608at2759"/>
<feature type="transmembrane region" description="Helical" evidence="8">
    <location>
        <begin position="551"/>
        <end position="577"/>
    </location>
</feature>
<evidence type="ECO:0000259" key="11">
    <source>
        <dbReference type="Pfam" id="PF13967"/>
    </source>
</evidence>
<reference evidence="13 14" key="1">
    <citation type="journal article" date="2016" name="Genome Biol. Evol.">
        <title>Divergent and convergent evolution of fungal pathogenicity.</title>
        <authorList>
            <person name="Shang Y."/>
            <person name="Xiao G."/>
            <person name="Zheng P."/>
            <person name="Cen K."/>
            <person name="Zhan S."/>
            <person name="Wang C."/>
        </authorList>
    </citation>
    <scope>NUCLEOTIDE SEQUENCE [LARGE SCALE GENOMIC DNA]</scope>
    <source>
        <strain evidence="13 14">ARSEF 2679</strain>
    </source>
</reference>
<feature type="domain" description="CSC1/OSCA1-like N-terminal transmembrane" evidence="11">
    <location>
        <begin position="32"/>
        <end position="183"/>
    </location>
</feature>
<dbReference type="InterPro" id="IPR027815">
    <property type="entry name" value="CSC1/OSCA1-like_cyt"/>
</dbReference>
<feature type="compositionally biased region" description="Low complexity" evidence="7">
    <location>
        <begin position="759"/>
        <end position="779"/>
    </location>
</feature>
<dbReference type="GeneID" id="30023144"/>
<evidence type="ECO:0000313" key="13">
    <source>
        <dbReference type="EMBL" id="OAA58313.1"/>
    </source>
</evidence>
<feature type="transmembrane region" description="Helical" evidence="8">
    <location>
        <begin position="457"/>
        <end position="485"/>
    </location>
</feature>
<accession>A0A167R6D4</accession>
<feature type="transmembrane region" description="Helical" evidence="8">
    <location>
        <begin position="161"/>
        <end position="181"/>
    </location>
</feature>
<organism evidence="13 14">
    <name type="scientific">Cordyceps fumosorosea (strain ARSEF 2679)</name>
    <name type="common">Isaria fumosorosea</name>
    <dbReference type="NCBI Taxonomy" id="1081104"/>
    <lineage>
        <taxon>Eukaryota</taxon>
        <taxon>Fungi</taxon>
        <taxon>Dikarya</taxon>
        <taxon>Ascomycota</taxon>
        <taxon>Pezizomycotina</taxon>
        <taxon>Sordariomycetes</taxon>
        <taxon>Hypocreomycetidae</taxon>
        <taxon>Hypocreales</taxon>
        <taxon>Cordycipitaceae</taxon>
        <taxon>Cordyceps</taxon>
    </lineage>
</organism>
<evidence type="ECO:0000313" key="14">
    <source>
        <dbReference type="Proteomes" id="UP000076744"/>
    </source>
</evidence>
<dbReference type="Pfam" id="PF12621">
    <property type="entry name" value="PHM7_ext"/>
    <property type="match status" value="1"/>
</dbReference>
<keyword evidence="6 8" id="KW-0472">Membrane</keyword>
<evidence type="ECO:0000256" key="2">
    <source>
        <dbReference type="ARBA" id="ARBA00007779"/>
    </source>
</evidence>
<keyword evidence="4 8" id="KW-0812">Transmembrane</keyword>
<dbReference type="PANTHER" id="PTHR13018:SF26">
    <property type="entry name" value="DOMAIN PROTEIN, PUTATIVE (AFU_ORTHOLOGUE AFUA_5G10920)-RELATED"/>
    <property type="match status" value="1"/>
</dbReference>
<evidence type="ECO:0000256" key="5">
    <source>
        <dbReference type="ARBA" id="ARBA00022989"/>
    </source>
</evidence>
<evidence type="ECO:0000256" key="3">
    <source>
        <dbReference type="ARBA" id="ARBA00022448"/>
    </source>
</evidence>
<evidence type="ECO:0000256" key="7">
    <source>
        <dbReference type="SAM" id="MobiDB-lite"/>
    </source>
</evidence>
<evidence type="ECO:0000259" key="12">
    <source>
        <dbReference type="Pfam" id="PF14703"/>
    </source>
</evidence>
<feature type="transmembrane region" description="Helical" evidence="8">
    <location>
        <begin position="598"/>
        <end position="623"/>
    </location>
</feature>
<dbReference type="EMBL" id="AZHB01000018">
    <property type="protein sequence ID" value="OAA58313.1"/>
    <property type="molecule type" value="Genomic_DNA"/>
</dbReference>
<sequence length="896" mass="99527">MGAFISWIQKALASDPNQGSSQSTSSSSLSGMISTLVPVLLLSAVYFIIWLIARRSQTRFYEPRAYLGSLRPYERSPALPNGWFNWIGPFWRLPDETALRHQSLDAYLFIRYLKVCATIAFVSLCITWPILFPVNATGGGGQSELDILSFSNVDSTTHKNYYYAHCFVGWVVYGFIMYVITRELIYYINIRNAFFNHPNYARRISARTVLFTNVPKEYLDETRLEAMYPGAIHNLWIAGDVKELEEEVNKRDETALKLEKGEVALIKAVNKARAKELKKKGGNTEEQAAVTRDAETGNIASRWVPDKKRPSHRLGFLGLIGKKVDTIEWGRSELKESIPKVQAAQDQYLAGNYTKVPAVFIEFNTQRQAQDAYQSVSHHTALHMEPKAIGVQPQDVIWKSLGLPWWQLVIRRYAVYAAVTALIIFWAIPVAIIGVISSVDTIKSLPGLHWIGDIPPVILGVVSNLLPSVALAILMSLVPVFMRGFSHLAGAKTNTEAELFTQQSYFIFQVIQVFLVRTMTNAFADSIVQIAKDTSQILPALATNIPKSSNFYISYFIVQGLTIAIGTLTQVVGLFIFKLLYKYLSGTPRALFQKWTSLAGVLWGSILPVYTNIVVIGITYSVIAPLMLFWSSLGLFLFYLAYRYNLIFVSETTVDTKGLIYPRALKQLFVGVYLGEVCIFALFVLAKTAGPAVLMGIFVFFTILYNITLLKTFGPLLHGIPTSLEAEHHLSAGHLGTAGTDAAIDAKKTEAAENGANRASANNGTNGAHANGSSAAAHPAAATAKPKGNIFQRFFKPWIYSDYHVLQKLIPANDYDVNEELSPEAAAQAYLPPAAYKQVPSLWIPEDIAGVSKQEVAETSKVIPISDHGCTLDEKGKMHWDEENARPPIYSEKPEY</sequence>
<evidence type="ECO:0000256" key="8">
    <source>
        <dbReference type="SAM" id="Phobius"/>
    </source>
</evidence>
<feature type="transmembrane region" description="Helical" evidence="8">
    <location>
        <begin position="629"/>
        <end position="647"/>
    </location>
</feature>
<feature type="region of interest" description="Disordered" evidence="7">
    <location>
        <begin position="752"/>
        <end position="779"/>
    </location>
</feature>
<evidence type="ECO:0000259" key="9">
    <source>
        <dbReference type="Pfam" id="PF02714"/>
    </source>
</evidence>
<feature type="region of interest" description="Disordered" evidence="7">
    <location>
        <begin position="877"/>
        <end position="896"/>
    </location>
</feature>
<dbReference type="Pfam" id="PF13967">
    <property type="entry name" value="RSN1_TM"/>
    <property type="match status" value="1"/>
</dbReference>
<comment type="caution">
    <text evidence="13">The sequence shown here is derived from an EMBL/GenBank/DDBJ whole genome shotgun (WGS) entry which is preliminary data.</text>
</comment>
<evidence type="ECO:0000256" key="1">
    <source>
        <dbReference type="ARBA" id="ARBA00004141"/>
    </source>
</evidence>
<protein>
    <submittedName>
        <fullName evidence="13">DUF221 domain-containing protein</fullName>
    </submittedName>
</protein>
<dbReference type="InterPro" id="IPR045122">
    <property type="entry name" value="Csc1-like"/>
</dbReference>
<evidence type="ECO:0000259" key="10">
    <source>
        <dbReference type="Pfam" id="PF12621"/>
    </source>
</evidence>
<comment type="similarity">
    <text evidence="2">Belongs to the CSC1 (TC 1.A.17) family.</text>
</comment>
<keyword evidence="14" id="KW-1185">Reference proteome</keyword>
<dbReference type="InterPro" id="IPR032880">
    <property type="entry name" value="CSC1/OSCA1-like_N"/>
</dbReference>
<feature type="transmembrane region" description="Helical" evidence="8">
    <location>
        <begin position="668"/>
        <end position="686"/>
    </location>
</feature>
<feature type="transmembrane region" description="Helical" evidence="8">
    <location>
        <begin position="413"/>
        <end position="437"/>
    </location>
</feature>
<evidence type="ECO:0000256" key="4">
    <source>
        <dbReference type="ARBA" id="ARBA00022692"/>
    </source>
</evidence>
<dbReference type="Pfam" id="PF02714">
    <property type="entry name" value="RSN1_7TM"/>
    <property type="match status" value="1"/>
</dbReference>
<dbReference type="GO" id="GO:0005886">
    <property type="term" value="C:plasma membrane"/>
    <property type="evidence" value="ECO:0007669"/>
    <property type="project" value="TreeGrafter"/>
</dbReference>
<keyword evidence="3" id="KW-0813">Transport</keyword>
<feature type="domain" description="CSC1/OSCA1-like 7TM region" evidence="9">
    <location>
        <begin position="411"/>
        <end position="683"/>
    </location>
</feature>
<evidence type="ECO:0000256" key="6">
    <source>
        <dbReference type="ARBA" id="ARBA00023136"/>
    </source>
</evidence>
<feature type="transmembrane region" description="Helical" evidence="8">
    <location>
        <begin position="29"/>
        <end position="53"/>
    </location>
</feature>
<feature type="domain" description="10TM putative phosphate transporter extracellular tail" evidence="10">
    <location>
        <begin position="794"/>
        <end position="888"/>
    </location>
</feature>
<dbReference type="Pfam" id="PF14703">
    <property type="entry name" value="PHM7_cyt"/>
    <property type="match status" value="1"/>
</dbReference>
<dbReference type="AlphaFoldDB" id="A0A167R6D4"/>
<name>A0A167R6D4_CORFA</name>
<dbReference type="Proteomes" id="UP000076744">
    <property type="component" value="Unassembled WGS sequence"/>
</dbReference>
<dbReference type="PANTHER" id="PTHR13018">
    <property type="entry name" value="PROBABLE MEMBRANE PROTEIN DUF221-RELATED"/>
    <property type="match status" value="1"/>
</dbReference>
<gene>
    <name evidence="13" type="ORF">ISF_06852</name>
</gene>
<feature type="transmembrane region" description="Helical" evidence="8">
    <location>
        <begin position="692"/>
        <end position="710"/>
    </location>
</feature>
<keyword evidence="5 8" id="KW-1133">Transmembrane helix</keyword>
<dbReference type="RefSeq" id="XP_018702496.1">
    <property type="nucleotide sequence ID" value="XM_018850456.1"/>
</dbReference>
<proteinExistence type="inferred from homology"/>
<comment type="subcellular location">
    <subcellularLocation>
        <location evidence="1">Membrane</location>
        <topology evidence="1">Multi-pass membrane protein</topology>
    </subcellularLocation>
</comment>
<dbReference type="InterPro" id="IPR003864">
    <property type="entry name" value="CSC1/OSCA1-like_7TM"/>
</dbReference>
<dbReference type="GO" id="GO:0005227">
    <property type="term" value="F:calcium-activated cation channel activity"/>
    <property type="evidence" value="ECO:0007669"/>
    <property type="project" value="InterPro"/>
</dbReference>
<dbReference type="InterPro" id="IPR022257">
    <property type="entry name" value="PHM7_ext"/>
</dbReference>
<feature type="transmembrane region" description="Helical" evidence="8">
    <location>
        <begin position="109"/>
        <end position="131"/>
    </location>
</feature>
<feature type="domain" description="CSC1/OSCA1-like cytosolic" evidence="12">
    <location>
        <begin position="206"/>
        <end position="399"/>
    </location>
</feature>